<comment type="subcellular location">
    <subcellularLocation>
        <location evidence="2">Cytoplasm</location>
    </subcellularLocation>
</comment>
<organism evidence="3 4">
    <name type="scientific">Rhodocytophaga rosea</name>
    <dbReference type="NCBI Taxonomy" id="2704465"/>
    <lineage>
        <taxon>Bacteria</taxon>
        <taxon>Pseudomonadati</taxon>
        <taxon>Bacteroidota</taxon>
        <taxon>Cytophagia</taxon>
        <taxon>Cytophagales</taxon>
        <taxon>Rhodocytophagaceae</taxon>
        <taxon>Rhodocytophaga</taxon>
    </lineage>
</organism>
<keyword evidence="2" id="KW-0963">Cytoplasm</keyword>
<dbReference type="Proteomes" id="UP000480178">
    <property type="component" value="Chromosome"/>
</dbReference>
<evidence type="ECO:0000313" key="4">
    <source>
        <dbReference type="Proteomes" id="UP000480178"/>
    </source>
</evidence>
<accession>A0A6C0GLZ3</accession>
<proteinExistence type="inferred from homology"/>
<evidence type="ECO:0000256" key="1">
    <source>
        <dbReference type="ARBA" id="ARBA00007768"/>
    </source>
</evidence>
<gene>
    <name evidence="2" type="primary">cutC</name>
    <name evidence="3" type="ORF">GXP67_21615</name>
</gene>
<dbReference type="InterPro" id="IPR036822">
    <property type="entry name" value="CutC-like_dom_sf"/>
</dbReference>
<dbReference type="FunFam" id="3.20.20.380:FF:000001">
    <property type="entry name" value="Copper homeostasis protein CutC"/>
    <property type="match status" value="1"/>
</dbReference>
<evidence type="ECO:0000256" key="2">
    <source>
        <dbReference type="HAMAP-Rule" id="MF_00795"/>
    </source>
</evidence>
<comment type="similarity">
    <text evidence="1 2">Belongs to the CutC family.</text>
</comment>
<dbReference type="KEGG" id="rhoz:GXP67_21615"/>
<sequence>MKKKITIEVVIDSVQSAIAAQKGGADRVELCGNLFEGGTTPSAGCIEVTRKNIQIGLFVMIRPRGGDFCYSEPEFEQMQKDIELCKTLKVDGVVFGILTPDGQVDKERTAQLAELAQPLQVTFHRAFDMAKDPFQALEDIITLKKVSRILTSGLEASAYEGADLIAELIKRANNRISIMPGAGITERNITKIRNITGAIEFHVSGRIKVASQMIYRPTTVFMGGTLRPPEFEQSITDAGKIEAVKEAIE</sequence>
<comment type="caution">
    <text evidence="2">Once thought to be involved in copper homeostasis, experiments in E.coli have shown this is not the case.</text>
</comment>
<dbReference type="PANTHER" id="PTHR12598">
    <property type="entry name" value="COPPER HOMEOSTASIS PROTEIN CUTC"/>
    <property type="match status" value="1"/>
</dbReference>
<dbReference type="GO" id="GO:0005737">
    <property type="term" value="C:cytoplasm"/>
    <property type="evidence" value="ECO:0007669"/>
    <property type="project" value="UniProtKB-SubCell"/>
</dbReference>
<dbReference type="GO" id="GO:0005507">
    <property type="term" value="F:copper ion binding"/>
    <property type="evidence" value="ECO:0007669"/>
    <property type="project" value="TreeGrafter"/>
</dbReference>
<protein>
    <recommendedName>
        <fullName evidence="2">PF03932 family protein CutC</fullName>
    </recommendedName>
</protein>
<dbReference type="HAMAP" id="MF_00795">
    <property type="entry name" value="CutC"/>
    <property type="match status" value="1"/>
</dbReference>
<dbReference type="SUPFAM" id="SSF110395">
    <property type="entry name" value="CutC-like"/>
    <property type="match status" value="1"/>
</dbReference>
<dbReference type="EMBL" id="CP048222">
    <property type="protein sequence ID" value="QHT69056.1"/>
    <property type="molecule type" value="Genomic_DNA"/>
</dbReference>
<dbReference type="AlphaFoldDB" id="A0A6C0GLZ3"/>
<reference evidence="3 4" key="1">
    <citation type="submission" date="2020-01" db="EMBL/GenBank/DDBJ databases">
        <authorList>
            <person name="Kim M.K."/>
        </authorList>
    </citation>
    <scope>NUCLEOTIDE SEQUENCE [LARGE SCALE GENOMIC DNA]</scope>
    <source>
        <strain evidence="3 4">172606-1</strain>
    </source>
</reference>
<keyword evidence="4" id="KW-1185">Reference proteome</keyword>
<dbReference type="InterPro" id="IPR005627">
    <property type="entry name" value="CutC-like"/>
</dbReference>
<evidence type="ECO:0000313" key="3">
    <source>
        <dbReference type="EMBL" id="QHT69056.1"/>
    </source>
</evidence>
<dbReference type="RefSeq" id="WP_162445051.1">
    <property type="nucleotide sequence ID" value="NZ_CP048222.1"/>
</dbReference>
<name>A0A6C0GLZ3_9BACT</name>
<dbReference type="PANTHER" id="PTHR12598:SF0">
    <property type="entry name" value="COPPER HOMEOSTASIS PROTEIN CUTC HOMOLOG"/>
    <property type="match status" value="1"/>
</dbReference>
<dbReference type="Gene3D" id="3.20.20.380">
    <property type="entry name" value="Copper homeostasis (CutC) domain"/>
    <property type="match status" value="1"/>
</dbReference>
<dbReference type="Pfam" id="PF03932">
    <property type="entry name" value="CutC"/>
    <property type="match status" value="1"/>
</dbReference>